<dbReference type="Gene3D" id="3.50.30.30">
    <property type="match status" value="1"/>
</dbReference>
<comment type="caution">
    <text evidence="5">The sequence shown here is derived from an EMBL/GenBank/DDBJ whole genome shotgun (WGS) entry which is preliminary data.</text>
</comment>
<dbReference type="Gene3D" id="3.40.50.200">
    <property type="entry name" value="Peptidase S8/S53 domain"/>
    <property type="match status" value="1"/>
</dbReference>
<dbReference type="GO" id="GO:0004252">
    <property type="term" value="F:serine-type endopeptidase activity"/>
    <property type="evidence" value="ECO:0007669"/>
    <property type="project" value="InterPro"/>
</dbReference>
<keyword evidence="2" id="KW-0732">Signal</keyword>
<organism evidence="5 6">
    <name type="scientific">Eleusine coracana subsp. coracana</name>
    <dbReference type="NCBI Taxonomy" id="191504"/>
    <lineage>
        <taxon>Eukaryota</taxon>
        <taxon>Viridiplantae</taxon>
        <taxon>Streptophyta</taxon>
        <taxon>Embryophyta</taxon>
        <taxon>Tracheophyta</taxon>
        <taxon>Spermatophyta</taxon>
        <taxon>Magnoliopsida</taxon>
        <taxon>Liliopsida</taxon>
        <taxon>Poales</taxon>
        <taxon>Poaceae</taxon>
        <taxon>PACMAD clade</taxon>
        <taxon>Chloridoideae</taxon>
        <taxon>Cynodonteae</taxon>
        <taxon>Eleusininae</taxon>
        <taxon>Eleusine</taxon>
    </lineage>
</organism>
<evidence type="ECO:0000313" key="5">
    <source>
        <dbReference type="EMBL" id="GJN11246.1"/>
    </source>
</evidence>
<dbReference type="InterPro" id="IPR000209">
    <property type="entry name" value="Peptidase_S8/S53_dom"/>
</dbReference>
<comment type="similarity">
    <text evidence="1 3">Belongs to the peptidase S8 family.</text>
</comment>
<reference evidence="5" key="1">
    <citation type="journal article" date="2018" name="DNA Res.">
        <title>Multiple hybrid de novo genome assembly of finger millet, an orphan allotetraploid crop.</title>
        <authorList>
            <person name="Hatakeyama M."/>
            <person name="Aluri S."/>
            <person name="Balachadran M.T."/>
            <person name="Sivarajan S.R."/>
            <person name="Patrignani A."/>
            <person name="Gruter S."/>
            <person name="Poveda L."/>
            <person name="Shimizu-Inatsugi R."/>
            <person name="Baeten J."/>
            <person name="Francoijs K.J."/>
            <person name="Nataraja K.N."/>
            <person name="Reddy Y.A.N."/>
            <person name="Phadnis S."/>
            <person name="Ravikumar R.L."/>
            <person name="Schlapbach R."/>
            <person name="Sreeman S.M."/>
            <person name="Shimizu K.K."/>
        </authorList>
    </citation>
    <scope>NUCLEOTIDE SEQUENCE</scope>
</reference>
<dbReference type="InterPro" id="IPR045051">
    <property type="entry name" value="SBT"/>
</dbReference>
<feature type="domain" description="Peptidase S8/S53" evidence="4">
    <location>
        <begin position="61"/>
        <end position="253"/>
    </location>
</feature>
<dbReference type="InterPro" id="IPR036852">
    <property type="entry name" value="Peptidase_S8/S53_dom_sf"/>
</dbReference>
<dbReference type="Pfam" id="PF00082">
    <property type="entry name" value="Peptidase_S8"/>
    <property type="match status" value="1"/>
</dbReference>
<name>A0AAV5DM00_ELECO</name>
<dbReference type="SUPFAM" id="SSF52743">
    <property type="entry name" value="Subtilisin-like"/>
    <property type="match status" value="1"/>
</dbReference>
<keyword evidence="6" id="KW-1185">Reference proteome</keyword>
<evidence type="ECO:0000259" key="4">
    <source>
        <dbReference type="Pfam" id="PF00082"/>
    </source>
</evidence>
<dbReference type="Proteomes" id="UP001054889">
    <property type="component" value="Unassembled WGS sequence"/>
</dbReference>
<dbReference type="EMBL" id="BQKI01000018">
    <property type="protein sequence ID" value="GJN11246.1"/>
    <property type="molecule type" value="Genomic_DNA"/>
</dbReference>
<dbReference type="PANTHER" id="PTHR10795">
    <property type="entry name" value="PROPROTEIN CONVERTASE SUBTILISIN/KEXIN"/>
    <property type="match status" value="1"/>
</dbReference>
<reference evidence="5" key="2">
    <citation type="submission" date="2021-12" db="EMBL/GenBank/DDBJ databases">
        <title>Resequencing data analysis of finger millet.</title>
        <authorList>
            <person name="Hatakeyama M."/>
            <person name="Aluri S."/>
            <person name="Balachadran M.T."/>
            <person name="Sivarajan S.R."/>
            <person name="Poveda L."/>
            <person name="Shimizu-Inatsugi R."/>
            <person name="Schlapbach R."/>
            <person name="Sreeman S.M."/>
            <person name="Shimizu K.K."/>
        </authorList>
    </citation>
    <scope>NUCLEOTIDE SEQUENCE</scope>
</reference>
<dbReference type="GO" id="GO:0006508">
    <property type="term" value="P:proteolysis"/>
    <property type="evidence" value="ECO:0007669"/>
    <property type="project" value="InterPro"/>
</dbReference>
<evidence type="ECO:0000256" key="2">
    <source>
        <dbReference type="ARBA" id="ARBA00022729"/>
    </source>
</evidence>
<gene>
    <name evidence="5" type="primary">ga29422</name>
    <name evidence="5" type="ORF">PR202_ga29422</name>
</gene>
<dbReference type="AlphaFoldDB" id="A0AAV5DM00"/>
<evidence type="ECO:0000256" key="1">
    <source>
        <dbReference type="ARBA" id="ARBA00011073"/>
    </source>
</evidence>
<comment type="caution">
    <text evidence="3">Lacks conserved residue(s) required for the propagation of feature annotation.</text>
</comment>
<protein>
    <recommendedName>
        <fullName evidence="4">Peptidase S8/S53 domain-containing protein</fullName>
    </recommendedName>
</protein>
<evidence type="ECO:0000256" key="3">
    <source>
        <dbReference type="PROSITE-ProRule" id="PRU01240"/>
    </source>
</evidence>
<dbReference type="PROSITE" id="PS00137">
    <property type="entry name" value="SUBTILASE_HIS"/>
    <property type="match status" value="1"/>
</dbReference>
<evidence type="ECO:0000313" key="6">
    <source>
        <dbReference type="Proteomes" id="UP001054889"/>
    </source>
</evidence>
<accession>A0AAV5DM00</accession>
<sequence>MGSLSSSPAPRHGACPTPPALPALRRTGCRLLTARSPGFLGLDPGFGAWKKTDLGDGVINGFVDTGIWPESRSFNDDGLGPVRSSWKGKCVNAEDFKASLCNNKLVGAKAFVAGKEAMGLPPSRDTDGHGTHVASTAAGSEVRDVGVDMFARGTARGVAPKAKIAMYKVSEETPIADVVAAIDVAVKDGVDILSLSLGYYELHPFHSDTLAIAAFGAERSGVFVVFAGGNTGPVASSVINVAPWMTTVGATNMDRLFPVTVKLGDGSVLTGQSLYTEKANGTSMAPLKSISCNKHTLTLAMIMGALVVCVDGWADGQSAMRSVMLVELGGL</sequence>
<dbReference type="PROSITE" id="PS51892">
    <property type="entry name" value="SUBTILASE"/>
    <property type="match status" value="1"/>
</dbReference>
<proteinExistence type="inferred from homology"/>
<dbReference type="InterPro" id="IPR022398">
    <property type="entry name" value="Peptidase_S8_His-AS"/>
</dbReference>